<evidence type="ECO:0000313" key="9">
    <source>
        <dbReference type="Proteomes" id="UP000249299"/>
    </source>
</evidence>
<evidence type="ECO:0008006" key="10">
    <source>
        <dbReference type="Google" id="ProtNLM"/>
    </source>
</evidence>
<keyword evidence="3" id="KW-0540">Nuclease</keyword>
<dbReference type="GO" id="GO:0003729">
    <property type="term" value="F:mRNA binding"/>
    <property type="evidence" value="ECO:0007669"/>
    <property type="project" value="InterPro"/>
</dbReference>
<dbReference type="RefSeq" id="WP_111432244.1">
    <property type="nucleotide sequence ID" value="NZ_JACIGG010000001.1"/>
</dbReference>
<dbReference type="AlphaFoldDB" id="A0A327JTY9"/>
<protein>
    <recommendedName>
        <fullName evidence="10">Addiction module toxin, HicA family</fullName>
    </recommendedName>
</protein>
<sequence length="63" mass="7137">MTKDQKELIRELRRLAGERELRVEPGRGKGSHIRVYLDGRVTTIPAKVKTGTRRAILKQLGLA</sequence>
<comment type="caution">
    <text evidence="8">The sequence shown here is derived from an EMBL/GenBank/DDBJ whole genome shotgun (WGS) entry which is preliminary data.</text>
</comment>
<reference evidence="8 9" key="1">
    <citation type="submission" date="2017-07" db="EMBL/GenBank/DDBJ databases">
        <title>Draft Genome Sequences of Select Purple Nonsulfur Bacteria.</title>
        <authorList>
            <person name="Lasarre B."/>
            <person name="Mckinlay J.B."/>
        </authorList>
    </citation>
    <scope>NUCLEOTIDE SEQUENCE [LARGE SCALE GENOMIC DNA]</scope>
    <source>
        <strain evidence="8 9">DSM 11290</strain>
    </source>
</reference>
<dbReference type="Pfam" id="PF07927">
    <property type="entry name" value="HicA_toxin"/>
    <property type="match status" value="1"/>
</dbReference>
<gene>
    <name evidence="8" type="ORF">CH339_00180</name>
</gene>
<dbReference type="GO" id="GO:0016787">
    <property type="term" value="F:hydrolase activity"/>
    <property type="evidence" value="ECO:0007669"/>
    <property type="project" value="UniProtKB-KW"/>
</dbReference>
<keyword evidence="9" id="KW-1185">Reference proteome</keyword>
<evidence type="ECO:0000256" key="6">
    <source>
        <dbReference type="ARBA" id="ARBA00022884"/>
    </source>
</evidence>
<evidence type="ECO:0000256" key="1">
    <source>
        <dbReference type="ARBA" id="ARBA00006620"/>
    </source>
</evidence>
<evidence type="ECO:0000256" key="2">
    <source>
        <dbReference type="ARBA" id="ARBA00022649"/>
    </source>
</evidence>
<keyword evidence="2" id="KW-1277">Toxin-antitoxin system</keyword>
<organism evidence="8 9">
    <name type="scientific">Rhodobium orientis</name>
    <dbReference type="NCBI Taxonomy" id="34017"/>
    <lineage>
        <taxon>Bacteria</taxon>
        <taxon>Pseudomonadati</taxon>
        <taxon>Pseudomonadota</taxon>
        <taxon>Alphaproteobacteria</taxon>
        <taxon>Hyphomicrobiales</taxon>
        <taxon>Rhodobiaceae</taxon>
        <taxon>Rhodobium</taxon>
    </lineage>
</organism>
<dbReference type="GO" id="GO:0004519">
    <property type="term" value="F:endonuclease activity"/>
    <property type="evidence" value="ECO:0007669"/>
    <property type="project" value="UniProtKB-KW"/>
</dbReference>
<evidence type="ECO:0000313" key="8">
    <source>
        <dbReference type="EMBL" id="RAI29990.1"/>
    </source>
</evidence>
<dbReference type="OrthoDB" id="426853at2"/>
<evidence type="ECO:0000256" key="3">
    <source>
        <dbReference type="ARBA" id="ARBA00022722"/>
    </source>
</evidence>
<accession>A0A327JTY9</accession>
<proteinExistence type="inferred from homology"/>
<dbReference type="EMBL" id="NPEV01000001">
    <property type="protein sequence ID" value="RAI29990.1"/>
    <property type="molecule type" value="Genomic_DNA"/>
</dbReference>
<keyword evidence="4" id="KW-0255">Endonuclease</keyword>
<name>A0A327JTY9_9HYPH</name>
<evidence type="ECO:0000256" key="5">
    <source>
        <dbReference type="ARBA" id="ARBA00022801"/>
    </source>
</evidence>
<evidence type="ECO:0000256" key="4">
    <source>
        <dbReference type="ARBA" id="ARBA00022759"/>
    </source>
</evidence>
<dbReference type="Proteomes" id="UP000249299">
    <property type="component" value="Unassembled WGS sequence"/>
</dbReference>
<keyword evidence="5" id="KW-0378">Hydrolase</keyword>
<dbReference type="Gene3D" id="3.30.920.30">
    <property type="entry name" value="Hypothetical protein"/>
    <property type="match status" value="1"/>
</dbReference>
<dbReference type="SUPFAM" id="SSF54786">
    <property type="entry name" value="YcfA/nrd intein domain"/>
    <property type="match status" value="1"/>
</dbReference>
<keyword evidence="7" id="KW-0346">Stress response</keyword>
<dbReference type="InterPro" id="IPR012933">
    <property type="entry name" value="HicA_mRNA_interferase"/>
</dbReference>
<comment type="similarity">
    <text evidence="1">Belongs to the HicA mRNA interferase family.</text>
</comment>
<dbReference type="InterPro" id="IPR038570">
    <property type="entry name" value="HicA_sf"/>
</dbReference>
<evidence type="ECO:0000256" key="7">
    <source>
        <dbReference type="ARBA" id="ARBA00023016"/>
    </source>
</evidence>
<keyword evidence="6" id="KW-0694">RNA-binding</keyword>